<evidence type="ECO:0000256" key="4">
    <source>
        <dbReference type="ARBA" id="ARBA00022989"/>
    </source>
</evidence>
<dbReference type="EMBL" id="QSQT01000035">
    <property type="protein sequence ID" value="RGK51967.1"/>
    <property type="molecule type" value="Genomic_DNA"/>
</dbReference>
<keyword evidence="9" id="KW-1185">Reference proteome</keyword>
<evidence type="ECO:0000259" key="7">
    <source>
        <dbReference type="Pfam" id="PF05140"/>
    </source>
</evidence>
<feature type="transmembrane region" description="Helical" evidence="6">
    <location>
        <begin position="29"/>
        <end position="49"/>
    </location>
</feature>
<feature type="transmembrane region" description="Helical" evidence="6">
    <location>
        <begin position="144"/>
        <end position="163"/>
    </location>
</feature>
<evidence type="ECO:0000313" key="9">
    <source>
        <dbReference type="Proteomes" id="UP000260862"/>
    </source>
</evidence>
<gene>
    <name evidence="8" type="ORF">DXD04_14305</name>
</gene>
<dbReference type="GO" id="GO:0016020">
    <property type="term" value="C:membrane"/>
    <property type="evidence" value="ECO:0007669"/>
    <property type="project" value="UniProtKB-SubCell"/>
</dbReference>
<evidence type="ECO:0000256" key="5">
    <source>
        <dbReference type="ARBA" id="ARBA00023136"/>
    </source>
</evidence>
<dbReference type="Proteomes" id="UP000260862">
    <property type="component" value="Unassembled WGS sequence"/>
</dbReference>
<dbReference type="AlphaFoldDB" id="A0A3E4MQI7"/>
<keyword evidence="5 6" id="KW-0472">Membrane</keyword>
<evidence type="ECO:0000256" key="6">
    <source>
        <dbReference type="SAM" id="Phobius"/>
    </source>
</evidence>
<feature type="domain" description="ResB-like" evidence="7">
    <location>
        <begin position="140"/>
        <end position="246"/>
    </location>
</feature>
<feature type="transmembrane region" description="Helical" evidence="6">
    <location>
        <begin position="109"/>
        <end position="132"/>
    </location>
</feature>
<dbReference type="RefSeq" id="WP_117673878.1">
    <property type="nucleotide sequence ID" value="NZ_CABOGR010000035.1"/>
</dbReference>
<keyword evidence="4 6" id="KW-1133">Transmembrane helix</keyword>
<reference evidence="8 9" key="1">
    <citation type="submission" date="2018-08" db="EMBL/GenBank/DDBJ databases">
        <title>A genome reference for cultivated species of the human gut microbiota.</title>
        <authorList>
            <person name="Zou Y."/>
            <person name="Xue W."/>
            <person name="Luo G."/>
        </authorList>
    </citation>
    <scope>NUCLEOTIDE SEQUENCE [LARGE SCALE GENOMIC DNA]</scope>
    <source>
        <strain evidence="8 9">TF10-3AC</strain>
    </source>
</reference>
<feature type="transmembrane region" description="Helical" evidence="6">
    <location>
        <begin position="266"/>
        <end position="285"/>
    </location>
</feature>
<sequence>MNLKTNLLFILLLLLSVAAQCVFGNFPFAFFAFPLDAILALLWIALIGYGYKEKRHSEAVRLWLSPQCTCWTLGWFLAGCLVIGLFPQLSAQEAAEKSGLFSRLGCYNFMSSWIFVTGLFGLLTHLGMITVRRFFTPGRNRWRFMLNHAGLWLALFAGFMGSAEERTLRIPVFRANPNNEAFTSEGNVVYLEKPLQLTNFTVEHYPNGTPRRFFAEVSMDGKPIHLEVNQPYSASWVEDYYLTSYDVHSAEPEYCVVQIVREPLKYVMLLGIVMMLCGGLLLFLAGPDKQMSKSVSELVD</sequence>
<evidence type="ECO:0000256" key="2">
    <source>
        <dbReference type="ARBA" id="ARBA00022692"/>
    </source>
</evidence>
<name>A0A3E4MQI7_9BACT</name>
<dbReference type="InterPro" id="IPR007816">
    <property type="entry name" value="ResB-like_domain"/>
</dbReference>
<comment type="caution">
    <text evidence="8">The sequence shown here is derived from an EMBL/GenBank/DDBJ whole genome shotgun (WGS) entry which is preliminary data.</text>
</comment>
<dbReference type="PANTHER" id="PTHR31566:SF5">
    <property type="entry name" value="RESB-LIKE DOMAIN-CONTAINING PROTEIN"/>
    <property type="match status" value="1"/>
</dbReference>
<evidence type="ECO:0000256" key="3">
    <source>
        <dbReference type="ARBA" id="ARBA00022748"/>
    </source>
</evidence>
<evidence type="ECO:0000256" key="1">
    <source>
        <dbReference type="ARBA" id="ARBA00004141"/>
    </source>
</evidence>
<protein>
    <recommendedName>
        <fullName evidence="7">ResB-like domain-containing protein</fullName>
    </recommendedName>
</protein>
<dbReference type="Pfam" id="PF05140">
    <property type="entry name" value="ResB"/>
    <property type="match status" value="1"/>
</dbReference>
<dbReference type="PANTHER" id="PTHR31566">
    <property type="entry name" value="CYTOCHROME C BIOGENESIS PROTEIN CCS1, CHLOROPLASTIC"/>
    <property type="match status" value="1"/>
</dbReference>
<evidence type="ECO:0000313" key="8">
    <source>
        <dbReference type="EMBL" id="RGK51967.1"/>
    </source>
</evidence>
<proteinExistence type="predicted"/>
<keyword evidence="3" id="KW-0201">Cytochrome c-type biogenesis</keyword>
<keyword evidence="2 6" id="KW-0812">Transmembrane</keyword>
<dbReference type="GO" id="GO:0017004">
    <property type="term" value="P:cytochrome complex assembly"/>
    <property type="evidence" value="ECO:0007669"/>
    <property type="project" value="UniProtKB-KW"/>
</dbReference>
<comment type="subcellular location">
    <subcellularLocation>
        <location evidence="1">Membrane</location>
        <topology evidence="1">Multi-pass membrane protein</topology>
    </subcellularLocation>
</comment>
<dbReference type="InterPro" id="IPR023494">
    <property type="entry name" value="Cyt_c_bgen_Ccs1/CcsB/ResB"/>
</dbReference>
<accession>A0A3E4MQI7</accession>
<feature type="transmembrane region" description="Helical" evidence="6">
    <location>
        <begin position="70"/>
        <end position="89"/>
    </location>
</feature>
<organism evidence="8 9">
    <name type="scientific">Phocaeicola plebeius</name>
    <dbReference type="NCBI Taxonomy" id="310297"/>
    <lineage>
        <taxon>Bacteria</taxon>
        <taxon>Pseudomonadati</taxon>
        <taxon>Bacteroidota</taxon>
        <taxon>Bacteroidia</taxon>
        <taxon>Bacteroidales</taxon>
        <taxon>Bacteroidaceae</taxon>
        <taxon>Phocaeicola</taxon>
    </lineage>
</organism>